<dbReference type="AlphaFoldDB" id="A0A1F7G8J5"/>
<feature type="domain" description="SHSP" evidence="3">
    <location>
        <begin position="1"/>
        <end position="109"/>
    </location>
</feature>
<dbReference type="Gene3D" id="2.60.40.790">
    <property type="match status" value="1"/>
</dbReference>
<reference evidence="4 5" key="1">
    <citation type="journal article" date="2016" name="Nat. Commun.">
        <title>Thousands of microbial genomes shed light on interconnected biogeochemical processes in an aquifer system.</title>
        <authorList>
            <person name="Anantharaman K."/>
            <person name="Brown C.T."/>
            <person name="Hug L.A."/>
            <person name="Sharon I."/>
            <person name="Castelle C.J."/>
            <person name="Probst A.J."/>
            <person name="Thomas B.C."/>
            <person name="Singh A."/>
            <person name="Wilkins M.J."/>
            <person name="Karaoz U."/>
            <person name="Brodie E.L."/>
            <person name="Williams K.H."/>
            <person name="Hubbard S.S."/>
            <person name="Banfield J.F."/>
        </authorList>
    </citation>
    <scope>NUCLEOTIDE SEQUENCE [LARGE SCALE GENOMIC DNA]</scope>
</reference>
<accession>A0A1F7G8J5</accession>
<evidence type="ECO:0000259" key="3">
    <source>
        <dbReference type="PROSITE" id="PS01031"/>
    </source>
</evidence>
<gene>
    <name evidence="4" type="ORF">A2774_02420</name>
</gene>
<dbReference type="InterPro" id="IPR008978">
    <property type="entry name" value="HSP20-like_chaperone"/>
</dbReference>
<dbReference type="SUPFAM" id="SSF49764">
    <property type="entry name" value="HSP20-like chaperones"/>
    <property type="match status" value="1"/>
</dbReference>
<dbReference type="Pfam" id="PF00011">
    <property type="entry name" value="HSP20"/>
    <property type="match status" value="1"/>
</dbReference>
<dbReference type="EMBL" id="MFZG01000039">
    <property type="protein sequence ID" value="OGK15258.1"/>
    <property type="molecule type" value="Genomic_DNA"/>
</dbReference>
<evidence type="ECO:0000313" key="5">
    <source>
        <dbReference type="Proteomes" id="UP000177208"/>
    </source>
</evidence>
<organism evidence="4 5">
    <name type="scientific">Candidatus Roizmanbacteria bacterium RIFCSPHIGHO2_01_FULL_39_12c</name>
    <dbReference type="NCBI Taxonomy" id="1802031"/>
    <lineage>
        <taxon>Bacteria</taxon>
        <taxon>Candidatus Roizmaniibacteriota</taxon>
    </lineage>
</organism>
<comment type="similarity">
    <text evidence="1 2">Belongs to the small heat shock protein (HSP20) family.</text>
</comment>
<evidence type="ECO:0000313" key="4">
    <source>
        <dbReference type="EMBL" id="OGK15258.1"/>
    </source>
</evidence>
<evidence type="ECO:0000256" key="1">
    <source>
        <dbReference type="PROSITE-ProRule" id="PRU00285"/>
    </source>
</evidence>
<sequence>MTEYGTYETDFTIGSLVLAVPGVPSDKVEVTYEDGVLRIRAKVEEKIEEKKKKKVVYRMDKVASFDYNTTLPRNVDTKSLEASVKDGVVVVSAKVAEEAKPKRITVKTS</sequence>
<proteinExistence type="inferred from homology"/>
<dbReference type="Proteomes" id="UP000177208">
    <property type="component" value="Unassembled WGS sequence"/>
</dbReference>
<dbReference type="PROSITE" id="PS01031">
    <property type="entry name" value="SHSP"/>
    <property type="match status" value="1"/>
</dbReference>
<dbReference type="InterPro" id="IPR002068">
    <property type="entry name" value="A-crystallin/Hsp20_dom"/>
</dbReference>
<name>A0A1F7G8J5_9BACT</name>
<comment type="caution">
    <text evidence="4">The sequence shown here is derived from an EMBL/GenBank/DDBJ whole genome shotgun (WGS) entry which is preliminary data.</text>
</comment>
<dbReference type="CDD" id="cd06464">
    <property type="entry name" value="ACD_sHsps-like"/>
    <property type="match status" value="1"/>
</dbReference>
<protein>
    <recommendedName>
        <fullName evidence="3">SHSP domain-containing protein</fullName>
    </recommendedName>
</protein>
<evidence type="ECO:0000256" key="2">
    <source>
        <dbReference type="RuleBase" id="RU003616"/>
    </source>
</evidence>